<dbReference type="AlphaFoldDB" id="A0A1U9K6S2"/>
<dbReference type="STRING" id="1471761.B0W44_07805"/>
<dbReference type="Pfam" id="PF07454">
    <property type="entry name" value="SpoIIP"/>
    <property type="match status" value="1"/>
</dbReference>
<accession>A0A1U9K6S2</accession>
<keyword evidence="2" id="KW-1185">Reference proteome</keyword>
<organism evidence="1 2">
    <name type="scientific">Novibacillus thermophilus</name>
    <dbReference type="NCBI Taxonomy" id="1471761"/>
    <lineage>
        <taxon>Bacteria</taxon>
        <taxon>Bacillati</taxon>
        <taxon>Bacillota</taxon>
        <taxon>Bacilli</taxon>
        <taxon>Bacillales</taxon>
        <taxon>Thermoactinomycetaceae</taxon>
        <taxon>Novibacillus</taxon>
    </lineage>
</organism>
<evidence type="ECO:0000313" key="1">
    <source>
        <dbReference type="EMBL" id="AQS55710.1"/>
    </source>
</evidence>
<dbReference type="OrthoDB" id="1633470at2"/>
<dbReference type="KEGG" id="ntr:B0W44_07805"/>
<dbReference type="Proteomes" id="UP000188603">
    <property type="component" value="Chromosome"/>
</dbReference>
<proteinExistence type="predicted"/>
<sequence length="359" mass="40741">MSLFKLFVRMTLITILTFFVAVSFSFNSIFSSTSVKSLLKEVNIQSILVQMIRSEVHALPAIDNLPSITELSLDLLLNIKPKDVRTYLGNEIPGLSLYHTEIAVAGQGTNITNLPIESPPPIEFIEEIDDYEEEYDKPTPKTNNKNMAVYIYHSHSWEAFKPLLQDQKSANSSSSMNEKANVITVGDKLKQDLEDKGIGVVHSKQNVTKALKSRNWNYNQSYILSRETVQEAMTSNNNLKFLIDIHRDSQPKNITTITINQKKYARLFFVVGKEHKNFEKNLEFAKKLNSELEKKYPGISRGVFIKGKSEGNGVYNQDLTERALLLEFGGVDNDLTELYNSIEAFADIFSGYYWGNSEI</sequence>
<dbReference type="SUPFAM" id="SSF53187">
    <property type="entry name" value="Zn-dependent exopeptidases"/>
    <property type="match status" value="1"/>
</dbReference>
<dbReference type="NCBIfam" id="TIGR02867">
    <property type="entry name" value="spore_II_P"/>
    <property type="match status" value="1"/>
</dbReference>
<dbReference type="InterPro" id="IPR010897">
    <property type="entry name" value="Spore_II_P"/>
</dbReference>
<name>A0A1U9K6S2_9BACL</name>
<evidence type="ECO:0008006" key="3">
    <source>
        <dbReference type="Google" id="ProtNLM"/>
    </source>
</evidence>
<reference evidence="1 2" key="1">
    <citation type="journal article" date="2015" name="Int. J. Syst. Evol. Microbiol.">
        <title>Novibacillus thermophilus gen. nov., sp. nov., a Gram-staining-negative and moderately thermophilic member of the family Thermoactinomycetaceae.</title>
        <authorList>
            <person name="Yang G."/>
            <person name="Chen J."/>
            <person name="Zhou S."/>
        </authorList>
    </citation>
    <scope>NUCLEOTIDE SEQUENCE [LARGE SCALE GENOMIC DNA]</scope>
    <source>
        <strain evidence="1 2">SG-1</strain>
    </source>
</reference>
<evidence type="ECO:0000313" key="2">
    <source>
        <dbReference type="Proteomes" id="UP000188603"/>
    </source>
</evidence>
<protein>
    <recommendedName>
        <fullName evidence="3">Stage II sporulation protein P</fullName>
    </recommendedName>
</protein>
<dbReference type="EMBL" id="CP019699">
    <property type="protein sequence ID" value="AQS55710.1"/>
    <property type="molecule type" value="Genomic_DNA"/>
</dbReference>
<gene>
    <name evidence="1" type="ORF">B0W44_07805</name>
</gene>
<dbReference type="Gene3D" id="3.40.630.40">
    <property type="entry name" value="Zn-dependent exopeptidases"/>
    <property type="match status" value="1"/>
</dbReference>